<name>A0A6J4KPA1_9GAMM</name>
<sequence length="44" mass="4912">MQYARQRRWPFSDINARDACDAPADGSGCANKWIIAQPTCSSRP</sequence>
<reference evidence="1" key="1">
    <citation type="submission" date="2020-02" db="EMBL/GenBank/DDBJ databases">
        <authorList>
            <person name="Meier V. D."/>
        </authorList>
    </citation>
    <scope>NUCLEOTIDE SEQUENCE</scope>
    <source>
        <strain evidence="1">AVDCRST_MAG71</strain>
    </source>
</reference>
<proteinExistence type="predicted"/>
<dbReference type="EMBL" id="CADCUA010000198">
    <property type="protein sequence ID" value="CAA9310678.1"/>
    <property type="molecule type" value="Genomic_DNA"/>
</dbReference>
<accession>A0A6J4KPA1</accession>
<organism evidence="1">
    <name type="scientific">uncultured Lysobacter sp</name>
    <dbReference type="NCBI Taxonomy" id="271060"/>
    <lineage>
        <taxon>Bacteria</taxon>
        <taxon>Pseudomonadati</taxon>
        <taxon>Pseudomonadota</taxon>
        <taxon>Gammaproteobacteria</taxon>
        <taxon>Lysobacterales</taxon>
        <taxon>Lysobacteraceae</taxon>
        <taxon>Lysobacter</taxon>
        <taxon>environmental samples</taxon>
    </lineage>
</organism>
<gene>
    <name evidence="1" type="ORF">AVDCRST_MAG71-652</name>
</gene>
<protein>
    <submittedName>
        <fullName evidence="1">Uncharacterized protein</fullName>
    </submittedName>
</protein>
<evidence type="ECO:0000313" key="1">
    <source>
        <dbReference type="EMBL" id="CAA9310678.1"/>
    </source>
</evidence>
<dbReference type="AlphaFoldDB" id="A0A6J4KPA1"/>